<dbReference type="Proteomes" id="UP000001880">
    <property type="component" value="Chromosome"/>
</dbReference>
<keyword evidence="3" id="KW-1185">Reference proteome</keyword>
<accession>D0LJ08</accession>
<dbReference type="EMBL" id="CP001804">
    <property type="protein sequence ID" value="ACY13037.1"/>
    <property type="molecule type" value="Genomic_DNA"/>
</dbReference>
<name>D0LJ08_HALO1</name>
<dbReference type="KEGG" id="hoh:Hoch_0396"/>
<organism evidence="2 3">
    <name type="scientific">Haliangium ochraceum (strain DSM 14365 / JCM 11303 / SMP-2)</name>
    <dbReference type="NCBI Taxonomy" id="502025"/>
    <lineage>
        <taxon>Bacteria</taxon>
        <taxon>Pseudomonadati</taxon>
        <taxon>Myxococcota</taxon>
        <taxon>Polyangia</taxon>
        <taxon>Haliangiales</taxon>
        <taxon>Kofleriaceae</taxon>
        <taxon>Haliangium</taxon>
    </lineage>
</organism>
<evidence type="ECO:0000256" key="1">
    <source>
        <dbReference type="SAM" id="SignalP"/>
    </source>
</evidence>
<feature type="signal peptide" evidence="1">
    <location>
        <begin position="1"/>
        <end position="30"/>
    </location>
</feature>
<gene>
    <name evidence="2" type="ordered locus">Hoch_0396</name>
</gene>
<evidence type="ECO:0000313" key="2">
    <source>
        <dbReference type="EMBL" id="ACY13037.1"/>
    </source>
</evidence>
<keyword evidence="1" id="KW-0732">Signal</keyword>
<evidence type="ECO:0000313" key="3">
    <source>
        <dbReference type="Proteomes" id="UP000001880"/>
    </source>
</evidence>
<evidence type="ECO:0008006" key="4">
    <source>
        <dbReference type="Google" id="ProtNLM"/>
    </source>
</evidence>
<dbReference type="RefSeq" id="WP_012825664.1">
    <property type="nucleotide sequence ID" value="NC_013440.1"/>
</dbReference>
<dbReference type="HOGENOM" id="CLU_1347356_0_0_7"/>
<dbReference type="InterPro" id="IPR011250">
    <property type="entry name" value="OMP/PagP_B-barrel"/>
</dbReference>
<reference evidence="2 3" key="1">
    <citation type="journal article" date="2010" name="Stand. Genomic Sci.">
        <title>Complete genome sequence of Haliangium ochraceum type strain (SMP-2).</title>
        <authorList>
            <consortium name="US DOE Joint Genome Institute (JGI-PGF)"/>
            <person name="Ivanova N."/>
            <person name="Daum C."/>
            <person name="Lang E."/>
            <person name="Abt B."/>
            <person name="Kopitz M."/>
            <person name="Saunders E."/>
            <person name="Lapidus A."/>
            <person name="Lucas S."/>
            <person name="Glavina Del Rio T."/>
            <person name="Nolan M."/>
            <person name="Tice H."/>
            <person name="Copeland A."/>
            <person name="Cheng J.F."/>
            <person name="Chen F."/>
            <person name="Bruce D."/>
            <person name="Goodwin L."/>
            <person name="Pitluck S."/>
            <person name="Mavromatis K."/>
            <person name="Pati A."/>
            <person name="Mikhailova N."/>
            <person name="Chen A."/>
            <person name="Palaniappan K."/>
            <person name="Land M."/>
            <person name="Hauser L."/>
            <person name="Chang Y.J."/>
            <person name="Jeffries C.D."/>
            <person name="Detter J.C."/>
            <person name="Brettin T."/>
            <person name="Rohde M."/>
            <person name="Goker M."/>
            <person name="Bristow J."/>
            <person name="Markowitz V."/>
            <person name="Eisen J.A."/>
            <person name="Hugenholtz P."/>
            <person name="Kyrpides N.C."/>
            <person name="Klenk H.P."/>
        </authorList>
    </citation>
    <scope>NUCLEOTIDE SEQUENCE [LARGE SCALE GENOMIC DNA]</scope>
    <source>
        <strain evidence="3">DSM 14365 / CIP 107738 / JCM 11303 / AJ 13395 / SMP-2</strain>
    </source>
</reference>
<feature type="chain" id="PRO_5003010122" description="Outer membrane protein beta-barrel domain-containing protein" evidence="1">
    <location>
        <begin position="31"/>
        <end position="203"/>
    </location>
</feature>
<dbReference type="AlphaFoldDB" id="D0LJ08"/>
<protein>
    <recommendedName>
        <fullName evidence="4">Outer membrane protein beta-barrel domain-containing protein</fullName>
    </recommendedName>
</protein>
<dbReference type="SUPFAM" id="SSF56925">
    <property type="entry name" value="OMPA-like"/>
    <property type="match status" value="1"/>
</dbReference>
<proteinExistence type="predicted"/>
<sequence>MSCSIRPIAKFVSVLSLALALCILAAPASAQAGSADKTPRGFHIGFLGGALFPLRAMSDTHQQGLAGGLRMSYTGNSGFGLEMAAEYSPLLRQDEPAGGGSYETQFATLALMPRFTLGSGRLRWWLGAGGGVAFEYERELDSAGAAVGDPEMAYAPAGMGATGLELHIVNGVALAALGSYTRTLGDFEYEFVTVTGGLLLTFR</sequence>